<dbReference type="Pfam" id="PF07790">
    <property type="entry name" value="Pilin_N"/>
    <property type="match status" value="1"/>
</dbReference>
<keyword evidence="1" id="KW-1133">Transmembrane helix</keyword>
<accession>A0AAP2Z5C8</accession>
<reference evidence="3 4" key="1">
    <citation type="submission" date="2022-09" db="EMBL/GenBank/DDBJ databases">
        <title>Enrichment on poylsaccharides allowed isolation of novel metabolic and taxonomic groups of Haloarchaea.</title>
        <authorList>
            <person name="Sorokin D.Y."/>
            <person name="Elcheninov A.G."/>
            <person name="Khizhniak T.V."/>
            <person name="Kolganova T.V."/>
            <person name="Kublanov I.V."/>
        </authorList>
    </citation>
    <scope>NUCLEOTIDE SEQUENCE [LARGE SCALE GENOMIC DNA]</scope>
    <source>
        <strain evidence="3 4">AArc-curdl1</strain>
    </source>
</reference>
<proteinExistence type="predicted"/>
<dbReference type="InterPro" id="IPR012859">
    <property type="entry name" value="Pilin_N_archaeal"/>
</dbReference>
<dbReference type="Proteomes" id="UP001321047">
    <property type="component" value="Unassembled WGS sequence"/>
</dbReference>
<organism evidence="3 4">
    <name type="scientific">Natronosalvus hydrolyticus</name>
    <dbReference type="NCBI Taxonomy" id="2979988"/>
    <lineage>
        <taxon>Archaea</taxon>
        <taxon>Methanobacteriati</taxon>
        <taxon>Methanobacteriota</taxon>
        <taxon>Stenosarchaea group</taxon>
        <taxon>Halobacteria</taxon>
        <taxon>Halobacteriales</taxon>
        <taxon>Natrialbaceae</taxon>
        <taxon>Natronosalvus</taxon>
    </lineage>
</organism>
<name>A0AAP2Z5C8_9EURY</name>
<sequence length="124" mass="13017">MQMESKIQTEDESSSRAVSPVIGVILMVAITVILAAVIAAFVLDLGSGTSSNPQAGFSINEDSTTDSVTVQISSIERLDTLEVTCDTSETIDPAEVGEQVTVDCADRSDLTLIGTYDGNEAVMN</sequence>
<evidence type="ECO:0000313" key="3">
    <source>
        <dbReference type="EMBL" id="MCU4750976.1"/>
    </source>
</evidence>
<gene>
    <name evidence="3" type="ORF">OB919_03090</name>
</gene>
<feature type="domain" description="Archaeal Type IV pilin N-terminal" evidence="2">
    <location>
        <begin position="16"/>
        <end position="76"/>
    </location>
</feature>
<dbReference type="AlphaFoldDB" id="A0AAP2Z5C8"/>
<evidence type="ECO:0000259" key="2">
    <source>
        <dbReference type="Pfam" id="PF07790"/>
    </source>
</evidence>
<dbReference type="EMBL" id="JAOPJZ010000002">
    <property type="protein sequence ID" value="MCU4750976.1"/>
    <property type="molecule type" value="Genomic_DNA"/>
</dbReference>
<keyword evidence="1" id="KW-0812">Transmembrane</keyword>
<dbReference type="NCBIfam" id="TIGR02537">
    <property type="entry name" value="arch_flag_Nterm"/>
    <property type="match status" value="1"/>
</dbReference>
<protein>
    <submittedName>
        <fullName evidence="3">Type IV pilin N-terminal domain-containing protein</fullName>
    </submittedName>
</protein>
<comment type="caution">
    <text evidence="3">The sequence shown here is derived from an EMBL/GenBank/DDBJ whole genome shotgun (WGS) entry which is preliminary data.</text>
</comment>
<evidence type="ECO:0000256" key="1">
    <source>
        <dbReference type="SAM" id="Phobius"/>
    </source>
</evidence>
<dbReference type="RefSeq" id="WP_342806301.1">
    <property type="nucleotide sequence ID" value="NZ_JAOPJZ010000002.1"/>
</dbReference>
<evidence type="ECO:0000313" key="4">
    <source>
        <dbReference type="Proteomes" id="UP001321047"/>
    </source>
</evidence>
<dbReference type="InterPro" id="IPR013373">
    <property type="entry name" value="Flagellin/pilin_N_arc"/>
</dbReference>
<feature type="transmembrane region" description="Helical" evidence="1">
    <location>
        <begin position="21"/>
        <end position="43"/>
    </location>
</feature>
<keyword evidence="4" id="KW-1185">Reference proteome</keyword>
<keyword evidence="1" id="KW-0472">Membrane</keyword>